<name>A0A106BYW9_SHEFR</name>
<dbReference type="Proteomes" id="UP000055702">
    <property type="component" value="Unassembled WGS sequence"/>
</dbReference>
<evidence type="ECO:0000313" key="2">
    <source>
        <dbReference type="EMBL" id="KVX01158.1"/>
    </source>
</evidence>
<accession>A0A106BYW9</accession>
<dbReference type="Pfam" id="PF00857">
    <property type="entry name" value="Isochorismatase"/>
    <property type="match status" value="1"/>
</dbReference>
<protein>
    <submittedName>
        <fullName evidence="2">Hydrolase</fullName>
    </submittedName>
</protein>
<organism evidence="2">
    <name type="scientific">Shewanella frigidimarina</name>
    <dbReference type="NCBI Taxonomy" id="56812"/>
    <lineage>
        <taxon>Bacteria</taxon>
        <taxon>Pseudomonadati</taxon>
        <taxon>Pseudomonadota</taxon>
        <taxon>Gammaproteobacteria</taxon>
        <taxon>Alteromonadales</taxon>
        <taxon>Shewanellaceae</taxon>
        <taxon>Shewanella</taxon>
    </lineage>
</organism>
<dbReference type="AlphaFoldDB" id="A0A106BYW9"/>
<evidence type="ECO:0000259" key="1">
    <source>
        <dbReference type="Pfam" id="PF00857"/>
    </source>
</evidence>
<dbReference type="InterPro" id="IPR036380">
    <property type="entry name" value="Isochorismatase-like_sf"/>
</dbReference>
<feature type="domain" description="Isochorismatase-like" evidence="1">
    <location>
        <begin position="8"/>
        <end position="157"/>
    </location>
</feature>
<dbReference type="InterPro" id="IPR050993">
    <property type="entry name" value="Isochorismatase_domain"/>
</dbReference>
<dbReference type="SUPFAM" id="SSF52499">
    <property type="entry name" value="Isochorismatase-like hydrolases"/>
    <property type="match status" value="1"/>
</dbReference>
<evidence type="ECO:0000313" key="3">
    <source>
        <dbReference type="Proteomes" id="UP000055702"/>
    </source>
</evidence>
<dbReference type="CDD" id="cd01012">
    <property type="entry name" value="YcaC_related"/>
    <property type="match status" value="1"/>
</dbReference>
<proteinExistence type="predicted"/>
<dbReference type="PANTHER" id="PTHR14119:SF3">
    <property type="entry name" value="ISOCHORISMATASE DOMAIN-CONTAINING PROTEIN 2"/>
    <property type="match status" value="1"/>
</dbReference>
<dbReference type="GO" id="GO:0016787">
    <property type="term" value="F:hydrolase activity"/>
    <property type="evidence" value="ECO:0007669"/>
    <property type="project" value="UniProtKB-KW"/>
</dbReference>
<reference evidence="2 3" key="1">
    <citation type="submission" date="2016-01" db="EMBL/GenBank/DDBJ databases">
        <title>Draft genome of the antarctic isolate Shewanella frigidimarina Ag06-30.</title>
        <authorList>
            <person name="Parmeciano Di Noto G."/>
            <person name="Vazquez S."/>
            <person name="Mac Cormack W."/>
            <person name="Iriarte A."/>
            <person name="Quiroga C."/>
        </authorList>
    </citation>
    <scope>NUCLEOTIDE SEQUENCE [LARGE SCALE GENOMIC DNA]</scope>
    <source>
        <strain evidence="2 3">Ag06-30</strain>
    </source>
</reference>
<dbReference type="InterPro" id="IPR000868">
    <property type="entry name" value="Isochorismatase-like_dom"/>
</dbReference>
<dbReference type="Gene3D" id="3.40.50.850">
    <property type="entry name" value="Isochorismatase-like"/>
    <property type="match status" value="1"/>
</dbReference>
<comment type="caution">
    <text evidence="2">The sequence shown here is derived from an EMBL/GenBank/DDBJ whole genome shotgun (WGS) entry which is preliminary data.</text>
</comment>
<keyword evidence="2" id="KW-0378">Hydrolase</keyword>
<dbReference type="PANTHER" id="PTHR14119">
    <property type="entry name" value="HYDROLASE"/>
    <property type="match status" value="1"/>
</dbReference>
<gene>
    <name evidence="2" type="ORF">AWJ07_06820</name>
</gene>
<sequence>MITAEQSVLMIVDVQGKLAQVMQQSAQLHQKLAVLIQGAQLFDIPIIWLEQLPNKLGHTSDELAQILSQTTKPIAKEHFSGWHCEEAKQQLKALNRNNVILAGIETHVCVYQTCKDLLANDYQVHLVADAVASRGTDNKVLGVQMMLNDGANLTNVESLLFELQHVAQGDRFKALLKLIK</sequence>
<dbReference type="RefSeq" id="WP_059746537.1">
    <property type="nucleotide sequence ID" value="NZ_LRDC01000029.1"/>
</dbReference>
<dbReference type="EMBL" id="LRDC01000029">
    <property type="protein sequence ID" value="KVX01158.1"/>
    <property type="molecule type" value="Genomic_DNA"/>
</dbReference>